<reference evidence="2" key="1">
    <citation type="submission" date="2021-01" db="EMBL/GenBank/DDBJ databases">
        <title>Whole genome shotgun sequence of Actinocatenispora rupis NBRC 107355.</title>
        <authorList>
            <person name="Komaki H."/>
            <person name="Tamura T."/>
        </authorList>
    </citation>
    <scope>NUCLEOTIDE SEQUENCE</scope>
    <source>
        <strain evidence="2">NBRC 107355</strain>
    </source>
</reference>
<dbReference type="Gene3D" id="3.30.200.20">
    <property type="entry name" value="Phosphorylase Kinase, domain 1"/>
    <property type="match status" value="1"/>
</dbReference>
<evidence type="ECO:0000313" key="2">
    <source>
        <dbReference type="EMBL" id="GID10538.1"/>
    </source>
</evidence>
<dbReference type="SUPFAM" id="SSF56112">
    <property type="entry name" value="Protein kinase-like (PK-like)"/>
    <property type="match status" value="1"/>
</dbReference>
<feature type="domain" description="Aminoglycoside phosphotransferase" evidence="1">
    <location>
        <begin position="21"/>
        <end position="224"/>
    </location>
</feature>
<comment type="caution">
    <text evidence="2">The sequence shown here is derived from an EMBL/GenBank/DDBJ whole genome shotgun (WGS) entry which is preliminary data.</text>
</comment>
<sequence>MTAPAALAWAAAACGTDLHPVRPLPGGTHAATTLVRTGDGRQLVLRTFPPGDPAVHREADVLARLAGLDGLAPALVAADPDGTHAGRPAILVTRVPGRPDITPADPYRWAERLGRVLARIHAGDPTGRRRVIPAEPAAYLPAAVRDGWATLAGAPEVLTHHDFWSGNTLWTGAELTGVVDWSGAARAPRGFDVSWCRLDLVLLYDPAVADAFTTAYGPVDDLALWDTYAAGRAARDVEDWSPNYVELGRTDLTPTTLRRRLTDWTRRLVP</sequence>
<name>A0A8J3IXL8_9ACTN</name>
<dbReference type="InterPro" id="IPR002575">
    <property type="entry name" value="Aminoglycoside_PTrfase"/>
</dbReference>
<dbReference type="PANTHER" id="PTHR21310">
    <property type="entry name" value="AMINOGLYCOSIDE PHOSPHOTRANSFERASE-RELATED-RELATED"/>
    <property type="match status" value="1"/>
</dbReference>
<dbReference type="Gene3D" id="3.90.1200.10">
    <property type="match status" value="1"/>
</dbReference>
<dbReference type="RefSeq" id="WP_203655852.1">
    <property type="nucleotide sequence ID" value="NZ_BAAAZM010000003.1"/>
</dbReference>
<organism evidence="2 3">
    <name type="scientific">Actinocatenispora rupis</name>
    <dbReference type="NCBI Taxonomy" id="519421"/>
    <lineage>
        <taxon>Bacteria</taxon>
        <taxon>Bacillati</taxon>
        <taxon>Actinomycetota</taxon>
        <taxon>Actinomycetes</taxon>
        <taxon>Micromonosporales</taxon>
        <taxon>Micromonosporaceae</taxon>
        <taxon>Actinocatenispora</taxon>
    </lineage>
</organism>
<dbReference type="Pfam" id="PF01636">
    <property type="entry name" value="APH"/>
    <property type="match status" value="1"/>
</dbReference>
<protein>
    <submittedName>
        <fullName evidence="2">Aminoglycoside phosphotransferase</fullName>
    </submittedName>
</protein>
<dbReference type="InterPro" id="IPR051678">
    <property type="entry name" value="AGP_Transferase"/>
</dbReference>
<dbReference type="InterPro" id="IPR011009">
    <property type="entry name" value="Kinase-like_dom_sf"/>
</dbReference>
<dbReference type="EMBL" id="BOMB01000008">
    <property type="protein sequence ID" value="GID10538.1"/>
    <property type="molecule type" value="Genomic_DNA"/>
</dbReference>
<keyword evidence="3" id="KW-1185">Reference proteome</keyword>
<accession>A0A8J3IXL8</accession>
<evidence type="ECO:0000313" key="3">
    <source>
        <dbReference type="Proteomes" id="UP000612808"/>
    </source>
</evidence>
<dbReference type="Proteomes" id="UP000612808">
    <property type="component" value="Unassembled WGS sequence"/>
</dbReference>
<dbReference type="AlphaFoldDB" id="A0A8J3IXL8"/>
<proteinExistence type="predicted"/>
<gene>
    <name evidence="2" type="ORF">Aru02nite_14270</name>
</gene>
<evidence type="ECO:0000259" key="1">
    <source>
        <dbReference type="Pfam" id="PF01636"/>
    </source>
</evidence>